<dbReference type="EMBL" id="KN880490">
    <property type="protein sequence ID" value="KIY69087.1"/>
    <property type="molecule type" value="Genomic_DNA"/>
</dbReference>
<name>A0A0D7BEW6_9AGAR</name>
<keyword evidence="2" id="KW-1185">Reference proteome</keyword>
<evidence type="ECO:0008006" key="3">
    <source>
        <dbReference type="Google" id="ProtNLM"/>
    </source>
</evidence>
<dbReference type="Gene3D" id="3.30.70.100">
    <property type="match status" value="1"/>
</dbReference>
<dbReference type="SUPFAM" id="SSF54909">
    <property type="entry name" value="Dimeric alpha+beta barrel"/>
    <property type="match status" value="1"/>
</dbReference>
<dbReference type="Proteomes" id="UP000054007">
    <property type="component" value="Unassembled WGS sequence"/>
</dbReference>
<sequence length="118" mass="13786">MSTPESLQLDVNIFIAPSDLQAFWEALEPAYQAVIAEKECTQFEISVSEDKEKDEVTIHFVESWAASLEWLTTVQSRKPYYKPYLEATEKMFKRPREGKIFKRLVNKSYASETHFTKN</sequence>
<gene>
    <name evidence="1" type="ORF">CYLTODRAFT_442885</name>
</gene>
<proteinExistence type="predicted"/>
<evidence type="ECO:0000313" key="1">
    <source>
        <dbReference type="EMBL" id="KIY69087.1"/>
    </source>
</evidence>
<dbReference type="InterPro" id="IPR011008">
    <property type="entry name" value="Dimeric_a/b-barrel"/>
</dbReference>
<accession>A0A0D7BEW6</accession>
<dbReference type="OrthoDB" id="2900645at2759"/>
<organism evidence="1 2">
    <name type="scientific">Cylindrobasidium torrendii FP15055 ss-10</name>
    <dbReference type="NCBI Taxonomy" id="1314674"/>
    <lineage>
        <taxon>Eukaryota</taxon>
        <taxon>Fungi</taxon>
        <taxon>Dikarya</taxon>
        <taxon>Basidiomycota</taxon>
        <taxon>Agaricomycotina</taxon>
        <taxon>Agaricomycetes</taxon>
        <taxon>Agaricomycetidae</taxon>
        <taxon>Agaricales</taxon>
        <taxon>Marasmiineae</taxon>
        <taxon>Physalacriaceae</taxon>
        <taxon>Cylindrobasidium</taxon>
    </lineage>
</organism>
<evidence type="ECO:0000313" key="2">
    <source>
        <dbReference type="Proteomes" id="UP000054007"/>
    </source>
</evidence>
<reference evidence="1 2" key="1">
    <citation type="journal article" date="2015" name="Fungal Genet. Biol.">
        <title>Evolution of novel wood decay mechanisms in Agaricales revealed by the genome sequences of Fistulina hepatica and Cylindrobasidium torrendii.</title>
        <authorList>
            <person name="Floudas D."/>
            <person name="Held B.W."/>
            <person name="Riley R."/>
            <person name="Nagy L.G."/>
            <person name="Koehler G."/>
            <person name="Ransdell A.S."/>
            <person name="Younus H."/>
            <person name="Chow J."/>
            <person name="Chiniquy J."/>
            <person name="Lipzen A."/>
            <person name="Tritt A."/>
            <person name="Sun H."/>
            <person name="Haridas S."/>
            <person name="LaButti K."/>
            <person name="Ohm R.A."/>
            <person name="Kues U."/>
            <person name="Blanchette R.A."/>
            <person name="Grigoriev I.V."/>
            <person name="Minto R.E."/>
            <person name="Hibbett D.S."/>
        </authorList>
    </citation>
    <scope>NUCLEOTIDE SEQUENCE [LARGE SCALE GENOMIC DNA]</scope>
    <source>
        <strain evidence="1 2">FP15055 ss-10</strain>
    </source>
</reference>
<dbReference type="AlphaFoldDB" id="A0A0D7BEW6"/>
<protein>
    <recommendedName>
        <fullName evidence="3">ABM domain-containing protein</fullName>
    </recommendedName>
</protein>